<keyword evidence="2" id="KW-0479">Metal-binding</keyword>
<gene>
    <name evidence="3" type="ORF">NMOB1V02_LOCUS2416</name>
</gene>
<dbReference type="InterPro" id="IPR037120">
    <property type="entry name" value="Haem_peroxidase_sf_animal"/>
</dbReference>
<dbReference type="EMBL" id="CAJPEX010000272">
    <property type="protein sequence ID" value="CAG0914740.1"/>
    <property type="molecule type" value="Genomic_DNA"/>
</dbReference>
<dbReference type="EMBL" id="OA882309">
    <property type="protein sequence ID" value="CAD7274588.1"/>
    <property type="molecule type" value="Genomic_DNA"/>
</dbReference>
<dbReference type="AlphaFoldDB" id="A0A7R9BHG4"/>
<evidence type="ECO:0000256" key="2">
    <source>
        <dbReference type="PIRSR" id="PIRSR619791-2"/>
    </source>
</evidence>
<sequence>RSRPAVLYGCPLGHRTVLNGNTPTIDGSAIYGWDNYRVKQLREYKHGRMKVSYPHSPNGQYLKPMLPYQLENPDDQCWRDGKNQYCFLAGDKRVQTQPGLVAMHTIMVRAHNWLADHLYRINPHWGDERLFQEARRIIAAFQQHITYNEYLPNLLNQYEMDTWDLWVSPLYTKWGWDPTWDPQISVYFSSAAFRYGHTIVPWKVDLYSASHKPIGWWPLRDVFFRTKYYSSPGVLDHVILGGLNQPSEYVDSVVNDELRNWLFAAPYAKYGDDLVATNIQRGREQAIPGWLTFWNFCNIKPNIYSWKDMYYVMPNDTVNRLRQVYENPKVPCNSNIIPKFNLEPWREPAPPFYRGYK</sequence>
<organism evidence="3">
    <name type="scientific">Notodromas monacha</name>
    <dbReference type="NCBI Taxonomy" id="399045"/>
    <lineage>
        <taxon>Eukaryota</taxon>
        <taxon>Metazoa</taxon>
        <taxon>Ecdysozoa</taxon>
        <taxon>Arthropoda</taxon>
        <taxon>Crustacea</taxon>
        <taxon>Oligostraca</taxon>
        <taxon>Ostracoda</taxon>
        <taxon>Podocopa</taxon>
        <taxon>Podocopida</taxon>
        <taxon>Cypridocopina</taxon>
        <taxon>Cypridoidea</taxon>
        <taxon>Cyprididae</taxon>
        <taxon>Notodromas</taxon>
    </lineage>
</organism>
<keyword evidence="1" id="KW-0575">Peroxidase</keyword>
<evidence type="ECO:0000313" key="4">
    <source>
        <dbReference type="Proteomes" id="UP000678499"/>
    </source>
</evidence>
<dbReference type="OrthoDB" id="6505174at2759"/>
<feature type="binding site" description="axial binding residue" evidence="2">
    <location>
        <position position="197"/>
    </location>
    <ligand>
        <name>heme b</name>
        <dbReference type="ChEBI" id="CHEBI:60344"/>
    </ligand>
    <ligandPart>
        <name>Fe</name>
        <dbReference type="ChEBI" id="CHEBI:18248"/>
    </ligandPart>
</feature>
<dbReference type="SUPFAM" id="SSF48113">
    <property type="entry name" value="Heme-dependent peroxidases"/>
    <property type="match status" value="1"/>
</dbReference>
<keyword evidence="4" id="KW-1185">Reference proteome</keyword>
<dbReference type="Proteomes" id="UP000678499">
    <property type="component" value="Unassembled WGS sequence"/>
</dbReference>
<dbReference type="GO" id="GO:0046872">
    <property type="term" value="F:metal ion binding"/>
    <property type="evidence" value="ECO:0007669"/>
    <property type="project" value="UniProtKB-KW"/>
</dbReference>
<dbReference type="InterPro" id="IPR010255">
    <property type="entry name" value="Haem_peroxidase_sf"/>
</dbReference>
<dbReference type="InterPro" id="IPR019791">
    <property type="entry name" value="Haem_peroxidase_animal"/>
</dbReference>
<feature type="non-terminal residue" evidence="3">
    <location>
        <position position="1"/>
    </location>
</feature>
<dbReference type="Pfam" id="PF03098">
    <property type="entry name" value="An_peroxidase"/>
    <property type="match status" value="1"/>
</dbReference>
<dbReference type="GO" id="GO:0004601">
    <property type="term" value="F:peroxidase activity"/>
    <property type="evidence" value="ECO:0007669"/>
    <property type="project" value="UniProtKB-KW"/>
</dbReference>
<accession>A0A7R9BHG4</accession>
<dbReference type="GO" id="GO:0006979">
    <property type="term" value="P:response to oxidative stress"/>
    <property type="evidence" value="ECO:0007669"/>
    <property type="project" value="InterPro"/>
</dbReference>
<keyword evidence="1" id="KW-0560">Oxidoreductase</keyword>
<keyword evidence="2" id="KW-0408">Iron</keyword>
<dbReference type="PROSITE" id="PS50292">
    <property type="entry name" value="PEROXIDASE_3"/>
    <property type="match status" value="1"/>
</dbReference>
<protein>
    <submittedName>
        <fullName evidence="3">Uncharacterized protein</fullName>
    </submittedName>
</protein>
<dbReference type="PANTHER" id="PTHR11475:SF106">
    <property type="entry name" value="CURLY SU"/>
    <property type="match status" value="1"/>
</dbReference>
<dbReference type="Gene3D" id="1.10.640.10">
    <property type="entry name" value="Haem peroxidase domain superfamily, animal type"/>
    <property type="match status" value="1"/>
</dbReference>
<name>A0A7R9BHG4_9CRUS</name>
<evidence type="ECO:0000256" key="1">
    <source>
        <dbReference type="ARBA" id="ARBA00022559"/>
    </source>
</evidence>
<dbReference type="PANTHER" id="PTHR11475">
    <property type="entry name" value="OXIDASE/PEROXIDASE"/>
    <property type="match status" value="1"/>
</dbReference>
<evidence type="ECO:0000313" key="3">
    <source>
        <dbReference type="EMBL" id="CAD7274588.1"/>
    </source>
</evidence>
<dbReference type="GO" id="GO:0020037">
    <property type="term" value="F:heme binding"/>
    <property type="evidence" value="ECO:0007669"/>
    <property type="project" value="InterPro"/>
</dbReference>
<proteinExistence type="predicted"/>
<keyword evidence="2" id="KW-0349">Heme</keyword>
<reference evidence="3" key="1">
    <citation type="submission" date="2020-11" db="EMBL/GenBank/DDBJ databases">
        <authorList>
            <person name="Tran Van P."/>
        </authorList>
    </citation>
    <scope>NUCLEOTIDE SEQUENCE</scope>
</reference>
<dbReference type="PRINTS" id="PR00457">
    <property type="entry name" value="ANPEROXIDASE"/>
</dbReference>